<gene>
    <name evidence="3" type="ORF">ALO75_03657</name>
</gene>
<evidence type="ECO:0000259" key="2">
    <source>
        <dbReference type="Pfam" id="PF00117"/>
    </source>
</evidence>
<dbReference type="Pfam" id="PF00117">
    <property type="entry name" value="GATase"/>
    <property type="match status" value="1"/>
</dbReference>
<evidence type="ECO:0000313" key="4">
    <source>
        <dbReference type="Proteomes" id="UP000051335"/>
    </source>
</evidence>
<dbReference type="InterPro" id="IPR017926">
    <property type="entry name" value="GATASE"/>
</dbReference>
<accession>A0A0P9PWX4</accession>
<dbReference type="AlphaFoldDB" id="A0A0P9PWX4"/>
<dbReference type="CDD" id="cd01743">
    <property type="entry name" value="GATase1_Anthranilate_Synthase"/>
    <property type="match status" value="1"/>
</dbReference>
<keyword evidence="1" id="KW-0315">Glutamine amidotransferase</keyword>
<evidence type="ECO:0000313" key="3">
    <source>
        <dbReference type="EMBL" id="KPW89888.1"/>
    </source>
</evidence>
<dbReference type="Gene3D" id="3.40.50.880">
    <property type="match status" value="1"/>
</dbReference>
<dbReference type="InterPro" id="IPR029062">
    <property type="entry name" value="Class_I_gatase-like"/>
</dbReference>
<feature type="domain" description="Glutamine amidotransferase" evidence="2">
    <location>
        <begin position="2"/>
        <end position="78"/>
    </location>
</feature>
<dbReference type="GO" id="GO:0046654">
    <property type="term" value="P:tetrahydrofolate biosynthetic process"/>
    <property type="evidence" value="ECO:0007669"/>
    <property type="project" value="TreeGrafter"/>
</dbReference>
<dbReference type="SUPFAM" id="SSF52317">
    <property type="entry name" value="Class I glutamine amidotransferase-like"/>
    <property type="match status" value="1"/>
</dbReference>
<sequence length="86" mass="9631">MFDGLNHPLVVTRYHSLVVKQDTLPDCLEVTAWTALEDGSVDEIMGLRHKTLNVEGVQFHPESILTEQGHELFANFLKQSGGQRQG</sequence>
<dbReference type="GO" id="GO:0046820">
    <property type="term" value="F:4-amino-4-deoxychorismate synthase activity"/>
    <property type="evidence" value="ECO:0007669"/>
    <property type="project" value="TreeGrafter"/>
</dbReference>
<dbReference type="GO" id="GO:0004049">
    <property type="term" value="F:anthranilate synthase activity"/>
    <property type="evidence" value="ECO:0007669"/>
    <property type="project" value="TreeGrafter"/>
</dbReference>
<keyword evidence="4" id="KW-1185">Reference proteome</keyword>
<protein>
    <submittedName>
        <fullName evidence="3">Anthranilate synthase, component II</fullName>
    </submittedName>
</protein>
<dbReference type="GO" id="GO:0000162">
    <property type="term" value="P:L-tryptophan biosynthetic process"/>
    <property type="evidence" value="ECO:0007669"/>
    <property type="project" value="TreeGrafter"/>
</dbReference>
<dbReference type="PANTHER" id="PTHR43418">
    <property type="entry name" value="MULTIFUNCTIONAL TRYPTOPHAN BIOSYNTHESIS PROTEIN-RELATED"/>
    <property type="match status" value="1"/>
</dbReference>
<dbReference type="InterPro" id="IPR006221">
    <property type="entry name" value="TrpG/PapA_dom"/>
</dbReference>
<dbReference type="InterPro" id="IPR050472">
    <property type="entry name" value="Anth_synth/Amidotransfase"/>
</dbReference>
<organism evidence="3 4">
    <name type="scientific">Pseudomonas syringae pv. coryli</name>
    <dbReference type="NCBI Taxonomy" id="317659"/>
    <lineage>
        <taxon>Bacteria</taxon>
        <taxon>Pseudomonadati</taxon>
        <taxon>Pseudomonadota</taxon>
        <taxon>Gammaproteobacteria</taxon>
        <taxon>Pseudomonadales</taxon>
        <taxon>Pseudomonadaceae</taxon>
        <taxon>Pseudomonas</taxon>
    </lineage>
</organism>
<dbReference type="PRINTS" id="PR00097">
    <property type="entry name" value="ANTSNTHASEII"/>
</dbReference>
<dbReference type="PATRIC" id="fig|317659.3.peg.5710"/>
<dbReference type="GO" id="GO:0005829">
    <property type="term" value="C:cytosol"/>
    <property type="evidence" value="ECO:0007669"/>
    <property type="project" value="TreeGrafter"/>
</dbReference>
<name>A0A0P9PWX4_9PSED</name>
<dbReference type="EMBL" id="LJQC01000967">
    <property type="protein sequence ID" value="KPW89888.1"/>
    <property type="molecule type" value="Genomic_DNA"/>
</dbReference>
<evidence type="ECO:0000256" key="1">
    <source>
        <dbReference type="ARBA" id="ARBA00022962"/>
    </source>
</evidence>
<dbReference type="PROSITE" id="PS51273">
    <property type="entry name" value="GATASE_TYPE_1"/>
    <property type="match status" value="1"/>
</dbReference>
<dbReference type="Proteomes" id="UP000051335">
    <property type="component" value="Unassembled WGS sequence"/>
</dbReference>
<proteinExistence type="predicted"/>
<dbReference type="PANTHER" id="PTHR43418:SF4">
    <property type="entry name" value="MULTIFUNCTIONAL TRYPTOPHAN BIOSYNTHESIS PROTEIN"/>
    <property type="match status" value="1"/>
</dbReference>
<reference evidence="3 4" key="1">
    <citation type="submission" date="2015-09" db="EMBL/GenBank/DDBJ databases">
        <title>Genome announcement of multiple Pseudomonas syringae strains.</title>
        <authorList>
            <person name="Thakur S."/>
            <person name="Wang P.W."/>
            <person name="Gong Y."/>
            <person name="Weir B.S."/>
            <person name="Guttman D.S."/>
        </authorList>
    </citation>
    <scope>NUCLEOTIDE SEQUENCE [LARGE SCALE GENOMIC DNA]</scope>
    <source>
        <strain evidence="3 4">ICMP17001</strain>
    </source>
</reference>
<comment type="caution">
    <text evidence="3">The sequence shown here is derived from an EMBL/GenBank/DDBJ whole genome shotgun (WGS) entry which is preliminary data.</text>
</comment>